<dbReference type="Pfam" id="PF04828">
    <property type="entry name" value="GFA"/>
    <property type="match status" value="1"/>
</dbReference>
<name>A0A7W9BG56_9SPHN</name>
<dbReference type="InterPro" id="IPR011057">
    <property type="entry name" value="Mss4-like_sf"/>
</dbReference>
<dbReference type="GO" id="GO:0046872">
    <property type="term" value="F:metal ion binding"/>
    <property type="evidence" value="ECO:0007669"/>
    <property type="project" value="UniProtKB-KW"/>
</dbReference>
<dbReference type="RefSeq" id="WP_221234842.1">
    <property type="nucleotide sequence ID" value="NZ_JACIJK010000012.1"/>
</dbReference>
<evidence type="ECO:0000256" key="3">
    <source>
        <dbReference type="ARBA" id="ARBA00022833"/>
    </source>
</evidence>
<dbReference type="AlphaFoldDB" id="A0A7W9BG56"/>
<dbReference type="PROSITE" id="PS51891">
    <property type="entry name" value="CENP_V_GFA"/>
    <property type="match status" value="1"/>
</dbReference>
<comment type="similarity">
    <text evidence="1">Belongs to the Gfa family.</text>
</comment>
<dbReference type="GO" id="GO:0016846">
    <property type="term" value="F:carbon-sulfur lyase activity"/>
    <property type="evidence" value="ECO:0007669"/>
    <property type="project" value="InterPro"/>
</dbReference>
<evidence type="ECO:0000259" key="5">
    <source>
        <dbReference type="PROSITE" id="PS51891"/>
    </source>
</evidence>
<keyword evidence="3" id="KW-0862">Zinc</keyword>
<keyword evidence="4" id="KW-0456">Lyase</keyword>
<organism evidence="6 7">
    <name type="scientific">Sphingomonas aerophila</name>
    <dbReference type="NCBI Taxonomy" id="1344948"/>
    <lineage>
        <taxon>Bacteria</taxon>
        <taxon>Pseudomonadati</taxon>
        <taxon>Pseudomonadota</taxon>
        <taxon>Alphaproteobacteria</taxon>
        <taxon>Sphingomonadales</taxon>
        <taxon>Sphingomonadaceae</taxon>
        <taxon>Sphingomonas</taxon>
    </lineage>
</organism>
<evidence type="ECO:0000313" key="6">
    <source>
        <dbReference type="EMBL" id="MBB5716640.1"/>
    </source>
</evidence>
<evidence type="ECO:0000256" key="2">
    <source>
        <dbReference type="ARBA" id="ARBA00022723"/>
    </source>
</evidence>
<reference evidence="6 7" key="1">
    <citation type="submission" date="2020-08" db="EMBL/GenBank/DDBJ databases">
        <title>Genomic Encyclopedia of Type Strains, Phase IV (KMG-IV): sequencing the most valuable type-strain genomes for metagenomic binning, comparative biology and taxonomic classification.</title>
        <authorList>
            <person name="Goeker M."/>
        </authorList>
    </citation>
    <scope>NUCLEOTIDE SEQUENCE [LARGE SCALE GENOMIC DNA]</scope>
    <source>
        <strain evidence="6 7">DSM 100044</strain>
    </source>
</reference>
<dbReference type="EMBL" id="JACIJK010000012">
    <property type="protein sequence ID" value="MBB5716640.1"/>
    <property type="molecule type" value="Genomic_DNA"/>
</dbReference>
<sequence>MPFVLSVLRTCSARFWEHWRLPADRPANGAETRVKGARCSCFDSTLAEEAGARALRCWAIEVASSSGHISGDHDVAEALQTIGDESSAEHREADMTVEHRTLSGSCLCGSVTYEVADTFEYAMNCHCSQCRRATGSAFKPLAGTKASRLTLTSGDVELLRYGNVEEGHDARCRACGSLLYSLVRDGNYVHVAMGTLVDEPSIRPNMHIFVGSKAPWFHITDGLPQFDGLPDHG</sequence>
<dbReference type="SUPFAM" id="SSF51316">
    <property type="entry name" value="Mss4-like"/>
    <property type="match status" value="1"/>
</dbReference>
<keyword evidence="2" id="KW-0479">Metal-binding</keyword>
<accession>A0A7W9BG56</accession>
<keyword evidence="7" id="KW-1185">Reference proteome</keyword>
<proteinExistence type="inferred from homology"/>
<evidence type="ECO:0000256" key="1">
    <source>
        <dbReference type="ARBA" id="ARBA00005495"/>
    </source>
</evidence>
<evidence type="ECO:0000256" key="4">
    <source>
        <dbReference type="ARBA" id="ARBA00023239"/>
    </source>
</evidence>
<evidence type="ECO:0000313" key="7">
    <source>
        <dbReference type="Proteomes" id="UP000546200"/>
    </source>
</evidence>
<protein>
    <recommendedName>
        <fullName evidence="5">CENP-V/GFA domain-containing protein</fullName>
    </recommendedName>
</protein>
<dbReference type="InterPro" id="IPR006913">
    <property type="entry name" value="CENP-V/GFA"/>
</dbReference>
<dbReference type="Gene3D" id="3.90.1590.10">
    <property type="entry name" value="glutathione-dependent formaldehyde- activating enzyme (gfa)"/>
    <property type="match status" value="1"/>
</dbReference>
<dbReference type="PANTHER" id="PTHR33337">
    <property type="entry name" value="GFA DOMAIN-CONTAINING PROTEIN"/>
    <property type="match status" value="1"/>
</dbReference>
<gene>
    <name evidence="6" type="ORF">FHS94_003510</name>
</gene>
<comment type="caution">
    <text evidence="6">The sequence shown here is derived from an EMBL/GenBank/DDBJ whole genome shotgun (WGS) entry which is preliminary data.</text>
</comment>
<feature type="domain" description="CENP-V/GFA" evidence="5">
    <location>
        <begin position="102"/>
        <end position="217"/>
    </location>
</feature>
<dbReference type="PANTHER" id="PTHR33337:SF40">
    <property type="entry name" value="CENP-V_GFA DOMAIN-CONTAINING PROTEIN-RELATED"/>
    <property type="match status" value="1"/>
</dbReference>
<dbReference type="Proteomes" id="UP000546200">
    <property type="component" value="Unassembled WGS sequence"/>
</dbReference>